<keyword evidence="2" id="KW-1185">Reference proteome</keyword>
<evidence type="ECO:0000313" key="1">
    <source>
        <dbReference type="EMBL" id="TCD61535.1"/>
    </source>
</evidence>
<reference evidence="1 2" key="1">
    <citation type="submission" date="2018-11" db="EMBL/GenBank/DDBJ databases">
        <title>Genome assembly of Steccherinum ochraceum LE-BIN_3174, the white-rot fungus of the Steccherinaceae family (The Residual Polyporoid clade, Polyporales, Basidiomycota).</title>
        <authorList>
            <person name="Fedorova T.V."/>
            <person name="Glazunova O.A."/>
            <person name="Landesman E.O."/>
            <person name="Moiseenko K.V."/>
            <person name="Psurtseva N.V."/>
            <person name="Savinova O.S."/>
            <person name="Shakhova N.V."/>
            <person name="Tyazhelova T.V."/>
            <person name="Vasina D.V."/>
        </authorList>
    </citation>
    <scope>NUCLEOTIDE SEQUENCE [LARGE SCALE GENOMIC DNA]</scope>
    <source>
        <strain evidence="1 2">LE-BIN_3174</strain>
    </source>
</reference>
<gene>
    <name evidence="1" type="ORF">EIP91_008279</name>
</gene>
<comment type="caution">
    <text evidence="1">The sequence shown here is derived from an EMBL/GenBank/DDBJ whole genome shotgun (WGS) entry which is preliminary data.</text>
</comment>
<dbReference type="Proteomes" id="UP000292702">
    <property type="component" value="Unassembled WGS sequence"/>
</dbReference>
<dbReference type="EMBL" id="RWJN01000455">
    <property type="protein sequence ID" value="TCD61535.1"/>
    <property type="molecule type" value="Genomic_DNA"/>
</dbReference>
<accession>A0A4R0R8R8</accession>
<protein>
    <submittedName>
        <fullName evidence="1">Uncharacterized protein</fullName>
    </submittedName>
</protein>
<evidence type="ECO:0000313" key="2">
    <source>
        <dbReference type="Proteomes" id="UP000292702"/>
    </source>
</evidence>
<sequence>MVQFETAKVQTGRPCGPRKMNCTKASKENIPVNSANRQSGIVGVPLVIGKANHLSNDGSHAHQDIIRVPRGGQAAMLLYMRPDASLKGPLGGHTWRAGLKVPTREAEKEVSTWEAKWKAPAQGCRVQRGHVNAVQSTQDRVRREEAKVEAAGTEWEHRMVSLACSSWYKGTYISVKVHSPRVVRPVEIDIAKIEEVANDMVLLDMEEGQKH</sequence>
<name>A0A4R0R8R8_9APHY</name>
<proteinExistence type="predicted"/>
<organism evidence="1 2">
    <name type="scientific">Steccherinum ochraceum</name>
    <dbReference type="NCBI Taxonomy" id="92696"/>
    <lineage>
        <taxon>Eukaryota</taxon>
        <taxon>Fungi</taxon>
        <taxon>Dikarya</taxon>
        <taxon>Basidiomycota</taxon>
        <taxon>Agaricomycotina</taxon>
        <taxon>Agaricomycetes</taxon>
        <taxon>Polyporales</taxon>
        <taxon>Steccherinaceae</taxon>
        <taxon>Steccherinum</taxon>
    </lineage>
</organism>
<dbReference type="AlphaFoldDB" id="A0A4R0R8R8"/>